<organism evidence="3 4">
    <name type="scientific">Pseudogemmatithrix spongiicola</name>
    <dbReference type="NCBI Taxonomy" id="3062599"/>
    <lineage>
        <taxon>Bacteria</taxon>
        <taxon>Pseudomonadati</taxon>
        <taxon>Gemmatimonadota</taxon>
        <taxon>Gemmatimonadia</taxon>
        <taxon>Gemmatimonadales</taxon>
        <taxon>Gemmatimonadaceae</taxon>
        <taxon>Pseudogemmatithrix</taxon>
    </lineage>
</organism>
<dbReference type="Gene3D" id="3.40.50.720">
    <property type="entry name" value="NAD(P)-binding Rossmann-like Domain"/>
    <property type="match status" value="1"/>
</dbReference>
<dbReference type="GO" id="GO:0016646">
    <property type="term" value="F:oxidoreductase activity, acting on the CH-NH group of donors, NAD or NADP as acceptor"/>
    <property type="evidence" value="ECO:0007669"/>
    <property type="project" value="TreeGrafter"/>
</dbReference>
<sequence length="207" mass="21934">MHIAVFGGTGRVGGRFIEYALAEGHTVRALVRDPAKLAPRPGLDVIAGDVLNPADVERTITGADAVVSGLGGAGVNDPGDAQSQGMRNIVAAMQKLGVRRVLGVAGGGILNSVNGGLRHDQPSFPDVFKKVSAKHKEAWLAMRDSGLDWTMVATGDIVPGERTGVYRTLEEFLPDGGRKISVEDVADFLLMALRERKHLQKRVGAGY</sequence>
<accession>A0AA49JWF1</accession>
<dbReference type="InterPro" id="IPR051606">
    <property type="entry name" value="Polyketide_Oxido-like"/>
</dbReference>
<evidence type="ECO:0000313" key="3">
    <source>
        <dbReference type="EMBL" id="WKW16191.1"/>
    </source>
</evidence>
<protein>
    <submittedName>
        <fullName evidence="3">SDR family oxidoreductase</fullName>
    </submittedName>
</protein>
<dbReference type="KEGG" id="pspc:Strain318_002601"/>
<dbReference type="Proteomes" id="UP001229955">
    <property type="component" value="Chromosome"/>
</dbReference>
<proteinExistence type="predicted"/>
<dbReference type="PANTHER" id="PTHR43355">
    <property type="entry name" value="FLAVIN REDUCTASE (NADPH)"/>
    <property type="match status" value="1"/>
</dbReference>
<name>A0AA49K244_9BACT</name>
<evidence type="ECO:0000259" key="1">
    <source>
        <dbReference type="Pfam" id="PF13460"/>
    </source>
</evidence>
<dbReference type="SUPFAM" id="SSF51735">
    <property type="entry name" value="NAD(P)-binding Rossmann-fold domains"/>
    <property type="match status" value="1"/>
</dbReference>
<evidence type="ECO:0000313" key="2">
    <source>
        <dbReference type="EMBL" id="WKW13284.1"/>
    </source>
</evidence>
<dbReference type="EMBL" id="CP130612">
    <property type="protein sequence ID" value="WKW13284.1"/>
    <property type="molecule type" value="Genomic_DNA"/>
</dbReference>
<feature type="domain" description="NAD(P)-binding" evidence="1">
    <location>
        <begin position="7"/>
        <end position="195"/>
    </location>
</feature>
<dbReference type="CDD" id="cd05244">
    <property type="entry name" value="BVR-B_like_SDR_a"/>
    <property type="match status" value="1"/>
</dbReference>
<dbReference type="EMBL" id="CP130613">
    <property type="protein sequence ID" value="WKW16191.1"/>
    <property type="molecule type" value="Genomic_DNA"/>
</dbReference>
<gene>
    <name evidence="2" type="ORF">Strain138_002601</name>
    <name evidence="3" type="ORF">Strain318_002601</name>
</gene>
<dbReference type="AlphaFoldDB" id="A0AA49K244"/>
<evidence type="ECO:0000313" key="4">
    <source>
        <dbReference type="Proteomes" id="UP001229955"/>
    </source>
</evidence>
<accession>A0AA49K244</accession>
<dbReference type="InterPro" id="IPR016040">
    <property type="entry name" value="NAD(P)-bd_dom"/>
</dbReference>
<dbReference type="PANTHER" id="PTHR43355:SF2">
    <property type="entry name" value="FLAVIN REDUCTASE (NADPH)"/>
    <property type="match status" value="1"/>
</dbReference>
<dbReference type="RefSeq" id="WP_367886144.1">
    <property type="nucleotide sequence ID" value="NZ_CP130612.1"/>
</dbReference>
<keyword evidence="4" id="KW-1185">Reference proteome</keyword>
<reference evidence="3" key="1">
    <citation type="submission" date="2023-07" db="EMBL/GenBank/DDBJ databases">
        <authorList>
            <person name="Haufschild T."/>
            <person name="Kallscheuer N."/>
            <person name="Hammer J."/>
            <person name="Kohn T."/>
            <person name="Kabuu M."/>
            <person name="Jogler M."/>
            <person name="Wohfarth N."/>
            <person name="Heuer A."/>
            <person name="Rohde M."/>
            <person name="van Teeseling M.C.F."/>
            <person name="Jogler C."/>
        </authorList>
    </citation>
    <scope>NUCLEOTIDE SEQUENCE</scope>
    <source>
        <strain evidence="2">Strain 138</strain>
        <strain evidence="3">Strain 318</strain>
    </source>
</reference>
<dbReference type="Pfam" id="PF13460">
    <property type="entry name" value="NAD_binding_10"/>
    <property type="match status" value="1"/>
</dbReference>
<dbReference type="InterPro" id="IPR036291">
    <property type="entry name" value="NAD(P)-bd_dom_sf"/>
</dbReference>